<feature type="domain" description="Glycosyl transferase family 1" evidence="2">
    <location>
        <begin position="183"/>
        <end position="336"/>
    </location>
</feature>
<dbReference type="Pfam" id="PF00534">
    <property type="entry name" value="Glycos_transf_1"/>
    <property type="match status" value="1"/>
</dbReference>
<dbReference type="InterPro" id="IPR001296">
    <property type="entry name" value="Glyco_trans_1"/>
</dbReference>
<dbReference type="GO" id="GO:0016757">
    <property type="term" value="F:glycosyltransferase activity"/>
    <property type="evidence" value="ECO:0007669"/>
    <property type="project" value="UniProtKB-KW"/>
</dbReference>
<keyword evidence="1 3" id="KW-0808">Transferase</keyword>
<keyword evidence="3" id="KW-0328">Glycosyltransferase</keyword>
<dbReference type="CDD" id="cd03801">
    <property type="entry name" value="GT4_PimA-like"/>
    <property type="match status" value="1"/>
</dbReference>
<gene>
    <name evidence="3" type="ORF">ACFO3O_07630</name>
</gene>
<evidence type="ECO:0000259" key="2">
    <source>
        <dbReference type="Pfam" id="PF00534"/>
    </source>
</evidence>
<dbReference type="EC" id="2.4.-.-" evidence="3"/>
<reference evidence="4" key="1">
    <citation type="journal article" date="2019" name="Int. J. Syst. Evol. Microbiol.">
        <title>The Global Catalogue of Microorganisms (GCM) 10K type strain sequencing project: providing services to taxonomists for standard genome sequencing and annotation.</title>
        <authorList>
            <consortium name="The Broad Institute Genomics Platform"/>
            <consortium name="The Broad Institute Genome Sequencing Center for Infectious Disease"/>
            <person name="Wu L."/>
            <person name="Ma J."/>
        </authorList>
    </citation>
    <scope>NUCLEOTIDE SEQUENCE [LARGE SCALE GENOMIC DNA]</scope>
    <source>
        <strain evidence="4">YJ-61-S</strain>
    </source>
</reference>
<dbReference type="PANTHER" id="PTHR46401:SF2">
    <property type="entry name" value="GLYCOSYLTRANSFERASE WBBK-RELATED"/>
    <property type="match status" value="1"/>
</dbReference>
<dbReference type="PANTHER" id="PTHR46401">
    <property type="entry name" value="GLYCOSYLTRANSFERASE WBBK-RELATED"/>
    <property type="match status" value="1"/>
</dbReference>
<dbReference type="SUPFAM" id="SSF53756">
    <property type="entry name" value="UDP-Glycosyltransferase/glycogen phosphorylase"/>
    <property type="match status" value="1"/>
</dbReference>
<name>A0ABV9HUE4_9FLAO</name>
<proteinExistence type="predicted"/>
<dbReference type="Proteomes" id="UP001596043">
    <property type="component" value="Unassembled WGS sequence"/>
</dbReference>
<evidence type="ECO:0000256" key="1">
    <source>
        <dbReference type="ARBA" id="ARBA00022679"/>
    </source>
</evidence>
<evidence type="ECO:0000313" key="4">
    <source>
        <dbReference type="Proteomes" id="UP001596043"/>
    </source>
</evidence>
<dbReference type="RefSeq" id="WP_379977999.1">
    <property type="nucleotide sequence ID" value="NZ_JBHSFV010000003.1"/>
</dbReference>
<keyword evidence="4" id="KW-1185">Reference proteome</keyword>
<accession>A0ABV9HUE4</accession>
<comment type="caution">
    <text evidence="3">The sequence shown here is derived from an EMBL/GenBank/DDBJ whole genome shotgun (WGS) entry which is preliminary data.</text>
</comment>
<dbReference type="EMBL" id="JBHSFV010000003">
    <property type="protein sequence ID" value="MFC4633772.1"/>
    <property type="molecule type" value="Genomic_DNA"/>
</dbReference>
<evidence type="ECO:0000313" key="3">
    <source>
        <dbReference type="EMBL" id="MFC4633772.1"/>
    </source>
</evidence>
<sequence>MMKSRSILMIGPFPEPTTGVSLANKVVCDILKEQSNTKVGVINTSYSRFDEAIGKFSFHKLFFNLSFYPKAYKILSYKTIYITPGQTFFGVVKYTAFILLSALLRKEIIIHVHGNHLGNEYKTLTGIKKKIFHYLLSKTTKGIVLSASLKGNMTPFIPENKVYVLPNFAEDYLLKTATKKSFEKLQIIYLSNLMEEKGIFDLLDALALLEANHIPYEAKIAGAIDYTQKEEIEKRFSRLTNATYVGIVKGNEKNSLLHWGTIFVLPTYYKMEGQPISILEAMATGNVILTTKHAGIPDVIQDKIHGQFFEKRNPQDLYKSLTYYAENREELSKISQSNTIYFTKNFTRLQFKKRLLDII</sequence>
<organism evidence="3 4">
    <name type="scientific">Dokdonia ponticola</name>
    <dbReference type="NCBI Taxonomy" id="2041041"/>
    <lineage>
        <taxon>Bacteria</taxon>
        <taxon>Pseudomonadati</taxon>
        <taxon>Bacteroidota</taxon>
        <taxon>Flavobacteriia</taxon>
        <taxon>Flavobacteriales</taxon>
        <taxon>Flavobacteriaceae</taxon>
        <taxon>Dokdonia</taxon>
    </lineage>
</organism>
<protein>
    <submittedName>
        <fullName evidence="3">Glycosyltransferase family 4 protein</fullName>
        <ecNumber evidence="3">2.4.-.-</ecNumber>
    </submittedName>
</protein>
<dbReference type="Gene3D" id="3.40.50.2000">
    <property type="entry name" value="Glycogen Phosphorylase B"/>
    <property type="match status" value="2"/>
</dbReference>